<feature type="region of interest" description="Disordered" evidence="5">
    <location>
        <begin position="1"/>
        <end position="50"/>
    </location>
</feature>
<evidence type="ECO:0000256" key="3">
    <source>
        <dbReference type="ARBA" id="ARBA00023306"/>
    </source>
</evidence>
<comment type="similarity">
    <text evidence="4">Belongs to the cyclin family.</text>
</comment>
<feature type="compositionally biased region" description="Basic and acidic residues" evidence="5">
    <location>
        <begin position="25"/>
        <end position="50"/>
    </location>
</feature>
<reference evidence="8" key="2">
    <citation type="submission" date="2023-05" db="EMBL/GenBank/DDBJ databases">
        <authorList>
            <person name="Fouks B."/>
        </authorList>
    </citation>
    <scope>NUCLEOTIDE SEQUENCE</scope>
    <source>
        <strain evidence="8">Stay&amp;Tobe</strain>
        <tissue evidence="8">Testes</tissue>
    </source>
</reference>
<dbReference type="Pfam" id="PF00134">
    <property type="entry name" value="Cyclin_N"/>
    <property type="match status" value="1"/>
</dbReference>
<dbReference type="GO" id="GO:0005634">
    <property type="term" value="C:nucleus"/>
    <property type="evidence" value="ECO:0007669"/>
    <property type="project" value="UniProtKB-ARBA"/>
</dbReference>
<dbReference type="InterPro" id="IPR006671">
    <property type="entry name" value="Cyclin_N"/>
</dbReference>
<name>A0AAD8A1W6_DIPPU</name>
<feature type="domain" description="Cyclin-like" evidence="6">
    <location>
        <begin position="346"/>
        <end position="427"/>
    </location>
</feature>
<gene>
    <name evidence="8" type="ORF">L9F63_015985</name>
</gene>
<dbReference type="PIRSF" id="PIRSF001771">
    <property type="entry name" value="Cyclin_A_B_D_E"/>
    <property type="match status" value="1"/>
</dbReference>
<evidence type="ECO:0000256" key="2">
    <source>
        <dbReference type="ARBA" id="ARBA00023127"/>
    </source>
</evidence>
<dbReference type="GO" id="GO:0051301">
    <property type="term" value="P:cell division"/>
    <property type="evidence" value="ECO:0007669"/>
    <property type="project" value="UniProtKB-KW"/>
</dbReference>
<feature type="domain" description="Cyclin-like" evidence="6">
    <location>
        <begin position="249"/>
        <end position="333"/>
    </location>
</feature>
<evidence type="ECO:0000256" key="1">
    <source>
        <dbReference type="ARBA" id="ARBA00022618"/>
    </source>
</evidence>
<dbReference type="PANTHER" id="PTHR10177">
    <property type="entry name" value="CYCLINS"/>
    <property type="match status" value="1"/>
</dbReference>
<dbReference type="InterPro" id="IPR013763">
    <property type="entry name" value="Cyclin-like_dom"/>
</dbReference>
<dbReference type="SMART" id="SM00385">
    <property type="entry name" value="CYCLIN"/>
    <property type="match status" value="2"/>
</dbReference>
<dbReference type="SMART" id="SM01332">
    <property type="entry name" value="Cyclin_C"/>
    <property type="match status" value="1"/>
</dbReference>
<dbReference type="AlphaFoldDB" id="A0AAD8A1W6"/>
<dbReference type="CDD" id="cd20508">
    <property type="entry name" value="CYCLIN_CCNB3_rpt1"/>
    <property type="match status" value="1"/>
</dbReference>
<reference evidence="8" key="1">
    <citation type="journal article" date="2023" name="IScience">
        <title>Live-bearing cockroach genome reveals convergent evolutionary mechanisms linked to viviparity in insects and beyond.</title>
        <authorList>
            <person name="Fouks B."/>
            <person name="Harrison M.C."/>
            <person name="Mikhailova A.A."/>
            <person name="Marchal E."/>
            <person name="English S."/>
            <person name="Carruthers M."/>
            <person name="Jennings E.C."/>
            <person name="Chiamaka E.L."/>
            <person name="Frigard R.A."/>
            <person name="Pippel M."/>
            <person name="Attardo G.M."/>
            <person name="Benoit J.B."/>
            <person name="Bornberg-Bauer E."/>
            <person name="Tobe S.S."/>
        </authorList>
    </citation>
    <scope>NUCLEOTIDE SEQUENCE</scope>
    <source>
        <strain evidence="8">Stay&amp;Tobe</strain>
    </source>
</reference>
<dbReference type="GO" id="GO:0044772">
    <property type="term" value="P:mitotic cell cycle phase transition"/>
    <property type="evidence" value="ECO:0007669"/>
    <property type="project" value="InterPro"/>
</dbReference>
<keyword evidence="2 4" id="KW-0195">Cyclin</keyword>
<comment type="caution">
    <text evidence="8">The sequence shown here is derived from an EMBL/GenBank/DDBJ whole genome shotgun (WGS) entry which is preliminary data.</text>
</comment>
<keyword evidence="1" id="KW-0132">Cell division</keyword>
<evidence type="ECO:0000313" key="9">
    <source>
        <dbReference type="Proteomes" id="UP001233999"/>
    </source>
</evidence>
<keyword evidence="3" id="KW-0131">Cell cycle</keyword>
<feature type="domain" description="Cyclin C-terminal" evidence="7">
    <location>
        <begin position="342"/>
        <end position="458"/>
    </location>
</feature>
<proteinExistence type="inferred from homology"/>
<accession>A0AAD8A1W6</accession>
<dbReference type="Gene3D" id="1.10.472.10">
    <property type="entry name" value="Cyclin-like"/>
    <property type="match status" value="2"/>
</dbReference>
<evidence type="ECO:0000259" key="6">
    <source>
        <dbReference type="SMART" id="SM00385"/>
    </source>
</evidence>
<feature type="region of interest" description="Disordered" evidence="5">
    <location>
        <begin position="125"/>
        <end position="168"/>
    </location>
</feature>
<dbReference type="FunFam" id="1.10.472.10:FF:000001">
    <property type="entry name" value="G2/mitotic-specific cyclin"/>
    <property type="match status" value="1"/>
</dbReference>
<dbReference type="Pfam" id="PF02984">
    <property type="entry name" value="Cyclin_C"/>
    <property type="match status" value="1"/>
</dbReference>
<dbReference type="InterPro" id="IPR046965">
    <property type="entry name" value="Cyclin_A/B-like"/>
</dbReference>
<dbReference type="InterPro" id="IPR036915">
    <property type="entry name" value="Cyclin-like_sf"/>
</dbReference>
<evidence type="ECO:0008006" key="10">
    <source>
        <dbReference type="Google" id="ProtNLM"/>
    </source>
</evidence>
<dbReference type="InterPro" id="IPR004367">
    <property type="entry name" value="Cyclin_C-dom"/>
</dbReference>
<evidence type="ECO:0000259" key="7">
    <source>
        <dbReference type="SMART" id="SM01332"/>
    </source>
</evidence>
<dbReference type="SUPFAM" id="SSF47954">
    <property type="entry name" value="Cyclin-like"/>
    <property type="match status" value="2"/>
</dbReference>
<evidence type="ECO:0000313" key="8">
    <source>
        <dbReference type="EMBL" id="KAJ9590979.1"/>
    </source>
</evidence>
<dbReference type="EMBL" id="JASPKZ010004175">
    <property type="protein sequence ID" value="KAJ9590979.1"/>
    <property type="molecule type" value="Genomic_DNA"/>
</dbReference>
<keyword evidence="9" id="KW-1185">Reference proteome</keyword>
<evidence type="ECO:0000256" key="4">
    <source>
        <dbReference type="RuleBase" id="RU000383"/>
    </source>
</evidence>
<feature type="compositionally biased region" description="Low complexity" evidence="5">
    <location>
        <begin position="7"/>
        <end position="21"/>
    </location>
</feature>
<protein>
    <recommendedName>
        <fullName evidence="10">G2/mitotic-specific cyclin-B3</fullName>
    </recommendedName>
</protein>
<dbReference type="Proteomes" id="UP001233999">
    <property type="component" value="Unassembled WGS sequence"/>
</dbReference>
<evidence type="ECO:0000256" key="5">
    <source>
        <dbReference type="SAM" id="MobiDB-lite"/>
    </source>
</evidence>
<feature type="region of interest" description="Disordered" evidence="5">
    <location>
        <begin position="62"/>
        <end position="86"/>
    </location>
</feature>
<dbReference type="GO" id="GO:0016538">
    <property type="term" value="F:cyclin-dependent protein serine/threonine kinase regulator activity"/>
    <property type="evidence" value="ECO:0007669"/>
    <property type="project" value="InterPro"/>
</dbReference>
<sequence length="463" mass="52787">MAPIQKLTQQNNQRRQLRSSTIIKNDIKKNVEQKRKAESSPPKDKDLKRSAFGDITNAIAKSSNAVPDTKKIVNNGTLKPNPKPRIPLRTTAAALERRNNAANVTQPVKKAQVVVKRLPTLKKPELLTIPKKDDKKKTESPEKNKAEESKAKVEQMKKTDESRRKQNFVSTGTPEIIVEEKTVVKSEEPVVPPGVDDFDKENLHDPSQVALYSMDIFNYLKEREELFKVADYIDAQPSVTMWMRSLLVDWMVEVQECFELNHETLYLGVKLVDLYLSKEQISKEKLQLVGAAGLFVASKFDERCPPMVKDFLYICDGAYTHKELINMEASLVKAVDFDLGMPLSYRFLRRYARCAKLTLPMLTLARYILEMSLMEYSFIQVSESRIAAAALLLALKMKMGTGWTKTLEYYSGYTVEDIKGLTHELNAMLHRKPKEALATIRNKYSHRLFFEVATLPLVDVLSL</sequence>
<feature type="compositionally biased region" description="Polar residues" evidence="5">
    <location>
        <begin position="62"/>
        <end position="78"/>
    </location>
</feature>
<dbReference type="InterPro" id="IPR039361">
    <property type="entry name" value="Cyclin"/>
</dbReference>
<organism evidence="8 9">
    <name type="scientific">Diploptera punctata</name>
    <name type="common">Pacific beetle cockroach</name>
    <dbReference type="NCBI Taxonomy" id="6984"/>
    <lineage>
        <taxon>Eukaryota</taxon>
        <taxon>Metazoa</taxon>
        <taxon>Ecdysozoa</taxon>
        <taxon>Arthropoda</taxon>
        <taxon>Hexapoda</taxon>
        <taxon>Insecta</taxon>
        <taxon>Pterygota</taxon>
        <taxon>Neoptera</taxon>
        <taxon>Polyneoptera</taxon>
        <taxon>Dictyoptera</taxon>
        <taxon>Blattodea</taxon>
        <taxon>Blaberoidea</taxon>
        <taxon>Blaberidae</taxon>
        <taxon>Diplopterinae</taxon>
        <taxon>Diploptera</taxon>
    </lineage>
</organism>
<feature type="compositionally biased region" description="Basic and acidic residues" evidence="5">
    <location>
        <begin position="125"/>
        <end position="164"/>
    </location>
</feature>